<evidence type="ECO:0000256" key="1">
    <source>
        <dbReference type="ARBA" id="ARBA00003171"/>
    </source>
</evidence>
<organism evidence="8 9">
    <name type="scientific">Megalodesulfovibrio gigas (strain ATCC 19364 / DSM 1382 / NCIMB 9332 / VKM B-1759)</name>
    <name type="common">Desulfovibrio gigas</name>
    <dbReference type="NCBI Taxonomy" id="1121448"/>
    <lineage>
        <taxon>Bacteria</taxon>
        <taxon>Pseudomonadati</taxon>
        <taxon>Thermodesulfobacteriota</taxon>
        <taxon>Desulfovibrionia</taxon>
        <taxon>Desulfovibrionales</taxon>
        <taxon>Desulfovibrionaceae</taxon>
        <taxon>Megalodesulfovibrio</taxon>
    </lineage>
</organism>
<evidence type="ECO:0000313" key="8">
    <source>
        <dbReference type="EMBL" id="AGW13126.1"/>
    </source>
</evidence>
<dbReference type="GO" id="GO:0016163">
    <property type="term" value="F:nitrogenase activity"/>
    <property type="evidence" value="ECO:0007669"/>
    <property type="project" value="InterPro"/>
</dbReference>
<reference evidence="8 9" key="1">
    <citation type="journal article" date="2013" name="J. Bacteriol.">
        <title>Roles of HynAB and Ech, the only two hydrogenases found in the model sulfate reducer Desulfovibrio gigas.</title>
        <authorList>
            <person name="Morais-Silva F.O."/>
            <person name="Santos C.I."/>
            <person name="Rodrigues R."/>
            <person name="Pereira I.A."/>
            <person name="Rodrigues-Pousada C."/>
        </authorList>
    </citation>
    <scope>NUCLEOTIDE SEQUENCE [LARGE SCALE GENOMIC DNA]</scope>
    <source>
        <strain evidence="9">ATCC 19364 / DSM 1382 / NCIMB 9332 / VKM B-1759</strain>
    </source>
</reference>
<evidence type="ECO:0000256" key="4">
    <source>
        <dbReference type="ARBA" id="ARBA00013280"/>
    </source>
</evidence>
<comment type="function">
    <text evidence="1">This protein may play a role in the biosynthesis of the prosthetic group of nitrogenase (FeMo cofactor).</text>
</comment>
<comment type="pathway">
    <text evidence="2">Cofactor biosynthesis; Fe-Mo cofactor biosynthesis.</text>
</comment>
<dbReference type="PATRIC" id="fig|1121448.10.peg.1267"/>
<comment type="similarity">
    <text evidence="3 6">Belongs to the NifD/NifK/NifE/NifN family.</text>
</comment>
<evidence type="ECO:0000256" key="3">
    <source>
        <dbReference type="ARBA" id="ARBA00011002"/>
    </source>
</evidence>
<feature type="domain" description="Nitrogenase/oxidoreductase component 1" evidence="7">
    <location>
        <begin position="52"/>
        <end position="449"/>
    </location>
</feature>
<evidence type="ECO:0000256" key="6">
    <source>
        <dbReference type="RuleBase" id="RU004021"/>
    </source>
</evidence>
<keyword evidence="5 6" id="KW-0535">Nitrogen fixation</keyword>
<dbReference type="InterPro" id="IPR000318">
    <property type="entry name" value="Nase_comp1_CS"/>
</dbReference>
<sequence>MTDHATPTKSVIFEERADQIHVTGNDAAGAPNVFDLACNRPSLAGAVSQRACTFCGSRVVLYPIADALHLVHGPIGCAAYTWDIRGAMSSGPELHRLSFSTDLQERDVIFGGETKLYKALIELIDRHEPKAAFVYSTCIVGIIGDDIQAVCKKVSEEKGIPVLPVQSEGFKGNKRAGYEAACKAMAQLAGTADVSDVSPLSINILGDFNLAGEIWVIRDYYERMGLQVVATITGDGRVDAIRRCHGAALNLVQCNGATQPFAKIMEEKYGQPYIRVSYFGIEDMAQALYDVAEFFKDKDPAIMDRARKIVAEEVGGLLPRLREFRKDLEGKKAAIYVGGAFKAFSLIKAFRHLGMQVALVGSQTGTKEDYEELAAICDPGTIIVDDSNPLELSAFIKEKDVDIFVGGVKERPIAYKLGIGFCDHNHERKECLEGFVGMYNFALEVHRTVMSPVWRFMPRRVAKAAATAHCTEATI</sequence>
<dbReference type="Gene3D" id="3.40.50.1980">
    <property type="entry name" value="Nitrogenase molybdenum iron protein domain"/>
    <property type="match status" value="1"/>
</dbReference>
<name>T2GAI5_MEGG1</name>
<evidence type="ECO:0000259" key="7">
    <source>
        <dbReference type="Pfam" id="PF00148"/>
    </source>
</evidence>
<dbReference type="InterPro" id="IPR000510">
    <property type="entry name" value="Nase/OxRdtase_comp1"/>
</dbReference>
<dbReference type="PANTHER" id="PTHR42956:SF1">
    <property type="entry name" value="NITROGENASE IRON-MOLYBDENUM COFACTOR BIOSYNTHESIS PROTEIN NIFE"/>
    <property type="match status" value="1"/>
</dbReference>
<dbReference type="Gene3D" id="3.40.50.12380">
    <property type="entry name" value="Nitrogenase MoFe cofactor biosynthesis protein NifE, C-terminal"/>
    <property type="match status" value="1"/>
</dbReference>
<dbReference type="PROSITE" id="PS00090">
    <property type="entry name" value="NITROGENASE_1_2"/>
    <property type="match status" value="1"/>
</dbReference>
<dbReference type="KEGG" id="dgg:DGI_1273"/>
<dbReference type="AlphaFoldDB" id="T2GAI5"/>
<keyword evidence="9" id="KW-1185">Reference proteome</keyword>
<reference evidence="9" key="2">
    <citation type="submission" date="2013-07" db="EMBL/GenBank/DDBJ databases">
        <authorList>
            <person name="Morais-Silva F.O."/>
            <person name="Rezende A.M."/>
            <person name="Pimentel C."/>
            <person name="Resende D.M."/>
            <person name="Santos C.I."/>
            <person name="Clemente C."/>
            <person name="de Oliveira L.M."/>
            <person name="da Silva S.M."/>
            <person name="Costa D.A."/>
            <person name="Varela-Raposo A."/>
            <person name="Horacio E.C.A."/>
            <person name="Matos M."/>
            <person name="Flores O."/>
            <person name="Ruiz J.C."/>
            <person name="Rodrigues-Pousada C."/>
        </authorList>
    </citation>
    <scope>NUCLEOTIDE SEQUENCE [LARGE SCALE GENOMIC DNA]</scope>
    <source>
        <strain evidence="9">ATCC 19364 / DSM 1382 / NCIMB 9332 / VKM B-1759</strain>
    </source>
</reference>
<gene>
    <name evidence="8" type="ORF">DGI_1273</name>
</gene>
<dbReference type="Proteomes" id="UP000016587">
    <property type="component" value="Chromosome"/>
</dbReference>
<dbReference type="SUPFAM" id="SSF53807">
    <property type="entry name" value="Helical backbone' metal receptor"/>
    <property type="match status" value="1"/>
</dbReference>
<dbReference type="InterPro" id="IPR005973">
    <property type="entry name" value="NifE"/>
</dbReference>
<dbReference type="Pfam" id="PF00148">
    <property type="entry name" value="Oxidored_nitro"/>
    <property type="match status" value="1"/>
</dbReference>
<dbReference type="InterPro" id="IPR049939">
    <property type="entry name" value="NifE-like"/>
</dbReference>
<dbReference type="STRING" id="1121448.DGI_1273"/>
<evidence type="ECO:0000256" key="5">
    <source>
        <dbReference type="ARBA" id="ARBA00023231"/>
    </source>
</evidence>
<evidence type="ECO:0000256" key="2">
    <source>
        <dbReference type="ARBA" id="ARBA00005155"/>
    </source>
</evidence>
<accession>T2GAI5</accession>
<dbReference type="PANTHER" id="PTHR42956">
    <property type="entry name" value="NITROGENASE IRON-MOLYBDENUM COFACTOR BIOSYNTHESIS PROTEIN NIFE"/>
    <property type="match status" value="1"/>
</dbReference>
<dbReference type="PROSITE" id="PS00699">
    <property type="entry name" value="NITROGENASE_1_1"/>
    <property type="match status" value="1"/>
</dbReference>
<dbReference type="OrthoDB" id="9762718at2"/>
<protein>
    <recommendedName>
        <fullName evidence="4">Nitrogenase iron-molybdenum cofactor biosynthesis protein NifE</fullName>
    </recommendedName>
</protein>
<evidence type="ECO:0000313" key="9">
    <source>
        <dbReference type="Proteomes" id="UP000016587"/>
    </source>
</evidence>
<dbReference type="RefSeq" id="WP_021759915.1">
    <property type="nucleotide sequence ID" value="NC_022444.1"/>
</dbReference>
<dbReference type="UniPathway" id="UPA00782"/>
<dbReference type="EMBL" id="CP006585">
    <property type="protein sequence ID" value="AGW13126.1"/>
    <property type="molecule type" value="Genomic_DNA"/>
</dbReference>
<dbReference type="eggNOG" id="COG2710">
    <property type="taxonomic scope" value="Bacteria"/>
</dbReference>
<dbReference type="NCBIfam" id="TIGR01283">
    <property type="entry name" value="nifE"/>
    <property type="match status" value="1"/>
</dbReference>
<dbReference type="GO" id="GO:0065003">
    <property type="term" value="P:protein-containing complex assembly"/>
    <property type="evidence" value="ECO:0007669"/>
    <property type="project" value="InterPro"/>
</dbReference>
<dbReference type="HOGENOM" id="CLU_025876_1_1_7"/>
<proteinExistence type="inferred from homology"/>